<dbReference type="Proteomes" id="UP000596145">
    <property type="component" value="Chromosome"/>
</dbReference>
<reference evidence="1 2" key="1">
    <citation type="submission" date="2020-12" db="EMBL/GenBank/DDBJ databases">
        <title>FDA dAtabase for Regulatory Grade micrObial Sequences (FDA-ARGOS): Supporting development and validation of Infectious Disease Dx tests.</title>
        <authorList>
            <person name="Sproer C."/>
            <person name="Gronow S."/>
            <person name="Severitt S."/>
            <person name="Schroder I."/>
            <person name="Tallon L."/>
            <person name="Sadzewicz L."/>
            <person name="Zhao X."/>
            <person name="Boylan J."/>
            <person name="Ott S."/>
            <person name="Bowen H."/>
            <person name="Vavikolanu K."/>
            <person name="Mehta A."/>
            <person name="Aluvathingal J."/>
            <person name="Nadendla S."/>
            <person name="Lowell S."/>
            <person name="Myers T."/>
            <person name="Yan Y."/>
            <person name="Sichtig H."/>
        </authorList>
    </citation>
    <scope>NUCLEOTIDE SEQUENCE [LARGE SCALE GENOMIC DNA]</scope>
    <source>
        <strain evidence="1 2">FDAARGOS_1053</strain>
    </source>
</reference>
<gene>
    <name evidence="1" type="ORF">I6I10_05785</name>
</gene>
<dbReference type="AlphaFoldDB" id="A0A7T4JVX9"/>
<protein>
    <submittedName>
        <fullName evidence="1">Uncharacterized protein</fullName>
    </submittedName>
</protein>
<accession>A0A7T4JVX9</accession>
<organism evidence="1 2">
    <name type="scientific">Corynebacterium glucuronolyticum</name>
    <dbReference type="NCBI Taxonomy" id="39791"/>
    <lineage>
        <taxon>Bacteria</taxon>
        <taxon>Bacillati</taxon>
        <taxon>Actinomycetota</taxon>
        <taxon>Actinomycetes</taxon>
        <taxon>Mycobacteriales</taxon>
        <taxon>Corynebacteriaceae</taxon>
        <taxon>Corynebacterium</taxon>
    </lineage>
</organism>
<evidence type="ECO:0000313" key="1">
    <source>
        <dbReference type="EMBL" id="QQB47399.1"/>
    </source>
</evidence>
<dbReference type="EMBL" id="CP066007">
    <property type="protein sequence ID" value="QQB47399.1"/>
    <property type="molecule type" value="Genomic_DNA"/>
</dbReference>
<evidence type="ECO:0000313" key="2">
    <source>
        <dbReference type="Proteomes" id="UP000596145"/>
    </source>
</evidence>
<sequence>MANKLVDRSFPVDPEIAKARRDNLANSTRLFKKKQRGRQSSMLRRVLADAGYKSI</sequence>
<dbReference type="RefSeq" id="WP_159447574.1">
    <property type="nucleotide sequence ID" value="NZ_CP066007.1"/>
</dbReference>
<proteinExistence type="predicted"/>
<name>A0A7T4JVX9_9CORY</name>
<dbReference type="GeneID" id="92760754"/>